<organism evidence="8 9">
    <name type="scientific">Humicola insolens</name>
    <name type="common">Soft-rot fungus</name>
    <dbReference type="NCBI Taxonomy" id="85995"/>
    <lineage>
        <taxon>Eukaryota</taxon>
        <taxon>Fungi</taxon>
        <taxon>Dikarya</taxon>
        <taxon>Ascomycota</taxon>
        <taxon>Pezizomycotina</taxon>
        <taxon>Sordariomycetes</taxon>
        <taxon>Sordariomycetidae</taxon>
        <taxon>Sordariales</taxon>
        <taxon>Chaetomiaceae</taxon>
        <taxon>Mycothermus</taxon>
    </lineage>
</organism>
<keyword evidence="3 7" id="KW-1133">Transmembrane helix</keyword>
<keyword evidence="9" id="KW-1185">Reference proteome</keyword>
<comment type="caution">
    <text evidence="8">The sequence shown here is derived from an EMBL/GenBank/DDBJ whole genome shotgun (WGS) entry which is preliminary data.</text>
</comment>
<dbReference type="InterPro" id="IPR013901">
    <property type="entry name" value="Anthrone_oxy"/>
</dbReference>
<feature type="region of interest" description="Disordered" evidence="6">
    <location>
        <begin position="165"/>
        <end position="195"/>
    </location>
</feature>
<evidence type="ECO:0000313" key="9">
    <source>
        <dbReference type="Proteomes" id="UP001583172"/>
    </source>
</evidence>
<accession>A0ABR3V6H1</accession>
<evidence type="ECO:0000256" key="5">
    <source>
        <dbReference type="ARBA" id="ARBA00034313"/>
    </source>
</evidence>
<evidence type="ECO:0000313" key="8">
    <source>
        <dbReference type="EMBL" id="KAL1837345.1"/>
    </source>
</evidence>
<keyword evidence="2 7" id="KW-0812">Transmembrane</keyword>
<dbReference type="Pfam" id="PF08592">
    <property type="entry name" value="Anthrone_oxy"/>
    <property type="match status" value="1"/>
</dbReference>
<keyword evidence="4 7" id="KW-0472">Membrane</keyword>
<feature type="region of interest" description="Disordered" evidence="6">
    <location>
        <begin position="47"/>
        <end position="69"/>
    </location>
</feature>
<dbReference type="Proteomes" id="UP001583172">
    <property type="component" value="Unassembled WGS sequence"/>
</dbReference>
<feature type="transmembrane region" description="Helical" evidence="7">
    <location>
        <begin position="122"/>
        <end position="142"/>
    </location>
</feature>
<evidence type="ECO:0000256" key="6">
    <source>
        <dbReference type="SAM" id="MobiDB-lite"/>
    </source>
</evidence>
<dbReference type="PANTHER" id="PTHR35042:SF1">
    <property type="entry name" value="DUF1772-DOMAIN-CONTAINING PROTEIN"/>
    <property type="match status" value="1"/>
</dbReference>
<protein>
    <submittedName>
        <fullName evidence="8">Uncharacterized protein</fullName>
    </submittedName>
</protein>
<dbReference type="PANTHER" id="PTHR35042">
    <property type="entry name" value="ANTHRONE OXYGENASE ENCC"/>
    <property type="match status" value="1"/>
</dbReference>
<sequence>MTSTMAPPYLLPVTQWAGIAMPTLFAGITFQYSLTMHLLTCIATTTTNGTPSSSELPSEFSSKESDSDNPLKNQWNLARQWYILYRQGPRWVPPIVLSGTLSNLYLYFFAPNKQPSPHIRHSLLAAAALLTFSILPITFFYFEPGINGACKRKYGQLSKRMMEACDEKGPSRQAEDEDEQVQGEAEPARKTNASKQDEGFFARQWRTYIPASVNRHTGTLAAKVWAEHTDMAELVEGWVRRNHVRWVIGLVAGGLSFLGSQGLCSYH</sequence>
<evidence type="ECO:0000256" key="1">
    <source>
        <dbReference type="ARBA" id="ARBA00004141"/>
    </source>
</evidence>
<name>A0ABR3V6H1_HUMIN</name>
<proteinExistence type="inferred from homology"/>
<evidence type="ECO:0000256" key="2">
    <source>
        <dbReference type="ARBA" id="ARBA00022692"/>
    </source>
</evidence>
<evidence type="ECO:0000256" key="4">
    <source>
        <dbReference type="ARBA" id="ARBA00023136"/>
    </source>
</evidence>
<gene>
    <name evidence="8" type="ORF">VTJ49DRAFT_3973</name>
</gene>
<dbReference type="EMBL" id="JAZGSY010000304">
    <property type="protein sequence ID" value="KAL1837345.1"/>
    <property type="molecule type" value="Genomic_DNA"/>
</dbReference>
<evidence type="ECO:0000256" key="3">
    <source>
        <dbReference type="ARBA" id="ARBA00022989"/>
    </source>
</evidence>
<comment type="subcellular location">
    <subcellularLocation>
        <location evidence="1">Membrane</location>
        <topology evidence="1">Multi-pass membrane protein</topology>
    </subcellularLocation>
</comment>
<comment type="similarity">
    <text evidence="5">Belongs to the anthrone oxygenase family.</text>
</comment>
<feature type="compositionally biased region" description="Basic and acidic residues" evidence="6">
    <location>
        <begin position="165"/>
        <end position="174"/>
    </location>
</feature>
<reference evidence="8 9" key="1">
    <citation type="journal article" date="2024" name="Commun. Biol.">
        <title>Comparative genomic analysis of thermophilic fungi reveals convergent evolutionary adaptations and gene losses.</title>
        <authorList>
            <person name="Steindorff A.S."/>
            <person name="Aguilar-Pontes M.V."/>
            <person name="Robinson A.J."/>
            <person name="Andreopoulos B."/>
            <person name="LaButti K."/>
            <person name="Kuo A."/>
            <person name="Mondo S."/>
            <person name="Riley R."/>
            <person name="Otillar R."/>
            <person name="Haridas S."/>
            <person name="Lipzen A."/>
            <person name="Grimwood J."/>
            <person name="Schmutz J."/>
            <person name="Clum A."/>
            <person name="Reid I.D."/>
            <person name="Moisan M.C."/>
            <person name="Butler G."/>
            <person name="Nguyen T.T.M."/>
            <person name="Dewar K."/>
            <person name="Conant G."/>
            <person name="Drula E."/>
            <person name="Henrissat B."/>
            <person name="Hansel C."/>
            <person name="Singer S."/>
            <person name="Hutchinson M.I."/>
            <person name="de Vries R.P."/>
            <person name="Natvig D.O."/>
            <person name="Powell A.J."/>
            <person name="Tsang A."/>
            <person name="Grigoriev I.V."/>
        </authorList>
    </citation>
    <scope>NUCLEOTIDE SEQUENCE [LARGE SCALE GENOMIC DNA]</scope>
    <source>
        <strain evidence="8 9">CBS 620.91</strain>
    </source>
</reference>
<feature type="transmembrane region" description="Helical" evidence="7">
    <location>
        <begin position="91"/>
        <end position="110"/>
    </location>
</feature>
<evidence type="ECO:0000256" key="7">
    <source>
        <dbReference type="SAM" id="Phobius"/>
    </source>
</evidence>